<proteinExistence type="predicted"/>
<dbReference type="Proteomes" id="UP001457282">
    <property type="component" value="Unassembled WGS sequence"/>
</dbReference>
<feature type="region of interest" description="Disordered" evidence="1">
    <location>
        <begin position="1"/>
        <end position="28"/>
    </location>
</feature>
<name>A0AAW1VLK7_RUBAR</name>
<accession>A0AAW1VLK7</accession>
<dbReference type="AlphaFoldDB" id="A0AAW1VLK7"/>
<reference evidence="2 3" key="1">
    <citation type="journal article" date="2023" name="G3 (Bethesda)">
        <title>A chromosome-length genome assembly and annotation of blackberry (Rubus argutus, cv. 'Hillquist').</title>
        <authorList>
            <person name="Bruna T."/>
            <person name="Aryal R."/>
            <person name="Dudchenko O."/>
            <person name="Sargent D.J."/>
            <person name="Mead D."/>
            <person name="Buti M."/>
            <person name="Cavallini A."/>
            <person name="Hytonen T."/>
            <person name="Andres J."/>
            <person name="Pham M."/>
            <person name="Weisz D."/>
            <person name="Mascagni F."/>
            <person name="Usai G."/>
            <person name="Natali L."/>
            <person name="Bassil N."/>
            <person name="Fernandez G.E."/>
            <person name="Lomsadze A."/>
            <person name="Armour M."/>
            <person name="Olukolu B."/>
            <person name="Poorten T."/>
            <person name="Britton C."/>
            <person name="Davik J."/>
            <person name="Ashrafi H."/>
            <person name="Aiden E.L."/>
            <person name="Borodovsky M."/>
            <person name="Worthington M."/>
        </authorList>
    </citation>
    <scope>NUCLEOTIDE SEQUENCE [LARGE SCALE GENOMIC DNA]</scope>
    <source>
        <strain evidence="2">PI 553951</strain>
    </source>
</reference>
<organism evidence="2 3">
    <name type="scientific">Rubus argutus</name>
    <name type="common">Southern blackberry</name>
    <dbReference type="NCBI Taxonomy" id="59490"/>
    <lineage>
        <taxon>Eukaryota</taxon>
        <taxon>Viridiplantae</taxon>
        <taxon>Streptophyta</taxon>
        <taxon>Embryophyta</taxon>
        <taxon>Tracheophyta</taxon>
        <taxon>Spermatophyta</taxon>
        <taxon>Magnoliopsida</taxon>
        <taxon>eudicotyledons</taxon>
        <taxon>Gunneridae</taxon>
        <taxon>Pentapetalae</taxon>
        <taxon>rosids</taxon>
        <taxon>fabids</taxon>
        <taxon>Rosales</taxon>
        <taxon>Rosaceae</taxon>
        <taxon>Rosoideae</taxon>
        <taxon>Rosoideae incertae sedis</taxon>
        <taxon>Rubus</taxon>
    </lineage>
</organism>
<sequence length="130" mass="14101">MAEEELGGWARKGKQEEKGDGVVRKNGGGAAGIQVADKLEINSKREFPENIERESTGCGLLDDGKWHLWRVVLQRRGGLGEVSGANFGSLEKRIGTAHGFGMELIDVVVMKLAASLKKQKKIGAREKATK</sequence>
<comment type="caution">
    <text evidence="2">The sequence shown here is derived from an EMBL/GenBank/DDBJ whole genome shotgun (WGS) entry which is preliminary data.</text>
</comment>
<evidence type="ECO:0000256" key="1">
    <source>
        <dbReference type="SAM" id="MobiDB-lite"/>
    </source>
</evidence>
<keyword evidence="3" id="KW-1185">Reference proteome</keyword>
<evidence type="ECO:0000313" key="2">
    <source>
        <dbReference type="EMBL" id="KAK9902417.1"/>
    </source>
</evidence>
<protein>
    <submittedName>
        <fullName evidence="2">Uncharacterized protein</fullName>
    </submittedName>
</protein>
<dbReference type="EMBL" id="JBEDUW010000258">
    <property type="protein sequence ID" value="KAK9902417.1"/>
    <property type="molecule type" value="Genomic_DNA"/>
</dbReference>
<gene>
    <name evidence="2" type="ORF">M0R45_001656</name>
</gene>
<feature type="compositionally biased region" description="Basic and acidic residues" evidence="1">
    <location>
        <begin position="13"/>
        <end position="23"/>
    </location>
</feature>
<evidence type="ECO:0000313" key="3">
    <source>
        <dbReference type="Proteomes" id="UP001457282"/>
    </source>
</evidence>